<protein>
    <recommendedName>
        <fullName evidence="2">Exonuclease SbcC</fullName>
    </recommendedName>
</protein>
<gene>
    <name evidence="1" type="ORF">K05K4_41000</name>
</gene>
<evidence type="ECO:0008006" key="2">
    <source>
        <dbReference type="Google" id="ProtNLM"/>
    </source>
</evidence>
<dbReference type="RefSeq" id="WP_197687484.1">
    <property type="nucleotide sequence ID" value="NZ_CP017890.1"/>
</dbReference>
<proteinExistence type="predicted"/>
<dbReference type="SUPFAM" id="SSF52540">
    <property type="entry name" value="P-loop containing nucleoside triphosphate hydrolases"/>
    <property type="match status" value="1"/>
</dbReference>
<dbReference type="Gene3D" id="3.40.50.300">
    <property type="entry name" value="P-loop containing nucleotide triphosphate hydrolases"/>
    <property type="match status" value="1"/>
</dbReference>
<organism evidence="1">
    <name type="scientific">Vibrio alginolyticus</name>
    <dbReference type="NCBI Taxonomy" id="663"/>
    <lineage>
        <taxon>Bacteria</taxon>
        <taxon>Pseudomonadati</taxon>
        <taxon>Pseudomonadota</taxon>
        <taxon>Gammaproteobacteria</taxon>
        <taxon>Vibrionales</taxon>
        <taxon>Vibrionaceae</taxon>
        <taxon>Vibrio</taxon>
    </lineage>
</organism>
<dbReference type="InterPro" id="IPR027417">
    <property type="entry name" value="P-loop_NTPase"/>
</dbReference>
<evidence type="ECO:0000313" key="1">
    <source>
        <dbReference type="EMBL" id="ARP20820.1"/>
    </source>
</evidence>
<dbReference type="EMBL" id="CP017903">
    <property type="protein sequence ID" value="ARP20820.1"/>
    <property type="molecule type" value="Genomic_DNA"/>
</dbReference>
<name>A0A1W6TIR8_VIBAL</name>
<accession>A0A1W6TIR8</accession>
<reference evidence="1" key="1">
    <citation type="submission" date="2016-10" db="EMBL/GenBank/DDBJ databases">
        <title>The High Quality Genome of Vibrio alginolyticus K01M1.</title>
        <authorList>
            <person name="Wendling C."/>
            <person name="Chibani C.M."/>
            <person name="Hertel R."/>
            <person name="Sproer C."/>
            <person name="Bunk B."/>
            <person name="Overmann J."/>
            <person name="Roth O."/>
            <person name="Liesegang H."/>
        </authorList>
    </citation>
    <scope>NUCLEOTIDE SEQUENCE</scope>
    <source>
        <strain evidence="1">K05K4</strain>
    </source>
</reference>
<sequence length="242" mass="27307">MLITAKADDCQIRAHDLEKLLSGVKLLMELMTSFKPYIKHISTQKELEALEGQIERRNQVDEALVAERAVIIEKLEVLINNFFFEDLINAIYKKIDPHPTFKKVEFKVSFETEKPSLNILVSDGADGMISPILYFSAAQTNILSLSVFLANALHATDDEGNPIDVILIDDPIQSMDSINVLSTIDLLRSICLQFDKQLIISTHDENFFGLLQRKIPTEIFGAKFLQLKKFGVVVPVEPIFNS</sequence>
<dbReference type="AlphaFoldDB" id="A0A1W6TIR8"/>